<dbReference type="Pfam" id="PF24807">
    <property type="entry name" value="WD40_CDC20-Fz"/>
    <property type="match status" value="1"/>
</dbReference>
<dbReference type="PROSITE" id="PS50294">
    <property type="entry name" value="WD_REPEATS_REGION"/>
    <property type="match status" value="2"/>
</dbReference>
<dbReference type="GO" id="GO:0005680">
    <property type="term" value="C:anaphase-promoting complex"/>
    <property type="evidence" value="ECO:0007669"/>
    <property type="project" value="TreeGrafter"/>
</dbReference>
<keyword evidence="4" id="KW-0131">Cell cycle</keyword>
<dbReference type="OrthoDB" id="10263272at2759"/>
<dbReference type="SUPFAM" id="SSF50978">
    <property type="entry name" value="WD40 repeat-like"/>
    <property type="match status" value="1"/>
</dbReference>
<dbReference type="InterPro" id="IPR033010">
    <property type="entry name" value="Cdc20/Fizzy"/>
</dbReference>
<dbReference type="EMBL" id="GL983329">
    <property type="protein sequence ID" value="EGR33768.1"/>
    <property type="molecule type" value="Genomic_DNA"/>
</dbReference>
<evidence type="ECO:0000313" key="7">
    <source>
        <dbReference type="EMBL" id="EGR33768.1"/>
    </source>
</evidence>
<gene>
    <name evidence="7" type="ORF">IMG5_038830</name>
</gene>
<dbReference type="GO" id="GO:0031145">
    <property type="term" value="P:anaphase-promoting complex-dependent catabolic process"/>
    <property type="evidence" value="ECO:0007669"/>
    <property type="project" value="TreeGrafter"/>
</dbReference>
<dbReference type="CDD" id="cd00200">
    <property type="entry name" value="WD40"/>
    <property type="match status" value="1"/>
</dbReference>
<keyword evidence="7" id="KW-0808">Transferase</keyword>
<evidence type="ECO:0000259" key="6">
    <source>
        <dbReference type="Pfam" id="PF24807"/>
    </source>
</evidence>
<evidence type="ECO:0000256" key="3">
    <source>
        <dbReference type="ARBA" id="ARBA00022737"/>
    </source>
</evidence>
<dbReference type="InterPro" id="IPR001680">
    <property type="entry name" value="WD40_rpt"/>
</dbReference>
<keyword evidence="7" id="KW-0012">Acyltransferase</keyword>
<dbReference type="GO" id="GO:1990757">
    <property type="term" value="F:ubiquitin ligase activator activity"/>
    <property type="evidence" value="ECO:0007669"/>
    <property type="project" value="TreeGrafter"/>
</dbReference>
<evidence type="ECO:0000313" key="8">
    <source>
        <dbReference type="Proteomes" id="UP000008983"/>
    </source>
</evidence>
<dbReference type="PANTHER" id="PTHR19918">
    <property type="entry name" value="CELL DIVISION CYCLE 20 CDC20 FIZZY -RELATED"/>
    <property type="match status" value="1"/>
</dbReference>
<keyword evidence="2 5" id="KW-0853">WD repeat</keyword>
<protein>
    <submittedName>
        <fullName evidence="7">WD regulatory protein, putative</fullName>
        <ecNumber evidence="7">2.3.1.48</ecNumber>
    </submittedName>
</protein>
<proteinExistence type="inferred from homology"/>
<dbReference type="InParanoid" id="G0QLY6"/>
<dbReference type="RefSeq" id="XP_004038992.1">
    <property type="nucleotide sequence ID" value="XM_004038944.1"/>
</dbReference>
<dbReference type="PANTHER" id="PTHR19918:SF1">
    <property type="entry name" value="FIZZY-RELATED PROTEIN HOMOLOG"/>
    <property type="match status" value="1"/>
</dbReference>
<dbReference type="InterPro" id="IPR019775">
    <property type="entry name" value="WD40_repeat_CS"/>
</dbReference>
<feature type="repeat" description="WD" evidence="5">
    <location>
        <begin position="227"/>
        <end position="260"/>
    </location>
</feature>
<dbReference type="InterPro" id="IPR015943">
    <property type="entry name" value="WD40/YVTN_repeat-like_dom_sf"/>
</dbReference>
<evidence type="ECO:0000256" key="5">
    <source>
        <dbReference type="PROSITE-ProRule" id="PRU00221"/>
    </source>
</evidence>
<dbReference type="Gene3D" id="2.130.10.10">
    <property type="entry name" value="YVTN repeat-like/Quinoprotein amine dehydrogenase"/>
    <property type="match status" value="1"/>
</dbReference>
<keyword evidence="3" id="KW-0677">Repeat</keyword>
<dbReference type="STRING" id="857967.G0QLY6"/>
<keyword evidence="8" id="KW-1185">Reference proteome</keyword>
<comment type="similarity">
    <text evidence="1">Belongs to the WD repeat CDC20/Fizzy family.</text>
</comment>
<dbReference type="AlphaFoldDB" id="G0QLY6"/>
<evidence type="ECO:0000256" key="2">
    <source>
        <dbReference type="ARBA" id="ARBA00022574"/>
    </source>
</evidence>
<feature type="domain" description="CDC20/Fizzy WD40" evidence="6">
    <location>
        <begin position="13"/>
        <end position="258"/>
    </location>
</feature>
<organism evidence="7 8">
    <name type="scientific">Ichthyophthirius multifiliis</name>
    <name type="common">White spot disease agent</name>
    <name type="synonym">Ich</name>
    <dbReference type="NCBI Taxonomy" id="5932"/>
    <lineage>
        <taxon>Eukaryota</taxon>
        <taxon>Sar</taxon>
        <taxon>Alveolata</taxon>
        <taxon>Ciliophora</taxon>
        <taxon>Intramacronucleata</taxon>
        <taxon>Oligohymenophorea</taxon>
        <taxon>Hymenostomatida</taxon>
        <taxon>Ophryoglenina</taxon>
        <taxon>Ichthyophthirius</taxon>
    </lineage>
</organism>
<dbReference type="GO" id="GO:0010997">
    <property type="term" value="F:anaphase-promoting complex binding"/>
    <property type="evidence" value="ECO:0007669"/>
    <property type="project" value="InterPro"/>
</dbReference>
<evidence type="ECO:0000256" key="1">
    <source>
        <dbReference type="ARBA" id="ARBA00006445"/>
    </source>
</evidence>
<dbReference type="OMA" id="TYHGHER"/>
<dbReference type="GO" id="GO:0061733">
    <property type="term" value="F:protein-lysine-acetyltransferase activity"/>
    <property type="evidence" value="ECO:0007669"/>
    <property type="project" value="UniProtKB-EC"/>
</dbReference>
<feature type="repeat" description="WD" evidence="5">
    <location>
        <begin position="139"/>
        <end position="183"/>
    </location>
</feature>
<evidence type="ECO:0000256" key="4">
    <source>
        <dbReference type="ARBA" id="ARBA00023306"/>
    </source>
</evidence>
<dbReference type="eggNOG" id="KOG0305">
    <property type="taxonomic scope" value="Eukaryota"/>
</dbReference>
<dbReference type="PROSITE" id="PS00678">
    <property type="entry name" value="WD_REPEATS_1"/>
    <property type="match status" value="1"/>
</dbReference>
<dbReference type="GO" id="GO:1905786">
    <property type="term" value="P:positive regulation of anaphase-promoting complex-dependent catabolic process"/>
    <property type="evidence" value="ECO:0007669"/>
    <property type="project" value="TreeGrafter"/>
</dbReference>
<dbReference type="InterPro" id="IPR056150">
    <property type="entry name" value="WD40_CDC20-Fz"/>
</dbReference>
<feature type="repeat" description="WD" evidence="5">
    <location>
        <begin position="97"/>
        <end position="138"/>
    </location>
</feature>
<reference evidence="7 8" key="1">
    <citation type="submission" date="2011-07" db="EMBL/GenBank/DDBJ databases">
        <authorList>
            <person name="Coyne R."/>
            <person name="Brami D."/>
            <person name="Johnson J."/>
            <person name="Hostetler J."/>
            <person name="Hannick L."/>
            <person name="Clark T."/>
            <person name="Cassidy-Hanley D."/>
            <person name="Inman J."/>
        </authorList>
    </citation>
    <scope>NUCLEOTIDE SEQUENCE [LARGE SCALE GENOMIC DNA]</scope>
    <source>
        <strain evidence="7 8">G5</strain>
    </source>
</reference>
<accession>G0QLY6</accession>
<name>G0QLY6_ICHMU</name>
<dbReference type="SMART" id="SM00320">
    <property type="entry name" value="WD40"/>
    <property type="match status" value="6"/>
</dbReference>
<dbReference type="EC" id="2.3.1.48" evidence="7"/>
<dbReference type="Proteomes" id="UP000008983">
    <property type="component" value="Unassembled WGS sequence"/>
</dbReference>
<dbReference type="PROSITE" id="PS50082">
    <property type="entry name" value="WD_REPEATS_2"/>
    <property type="match status" value="3"/>
</dbReference>
<dbReference type="GeneID" id="14909956"/>
<dbReference type="InterPro" id="IPR036322">
    <property type="entry name" value="WD40_repeat_dom_sf"/>
</dbReference>
<sequence length="285" mass="32698">MEWIYKLSITSYSIHYNQNLVQGLQWNESGDFLSIGDSLGKIQIFDVNNSSEILSFRNHNDRIGSVAWKDDNIIATGSRDKQIICTDIRSRFPFQTFKGHQQEICGLKWSFDNQMLASGGNDNKLFVWSLKSHNYLYKFNQHKAAVKAIAWNPHQHGVLVSGGGTMDKSIRFWNTQIGKQVDQIETNSQVCNLVFSKNQNEFVSTHGFQDNEIIVWKYPTLQKIACLTGHSCRVLQLGLSPCSTKIVTGAGDQTLRFWDIFQEKNQVQQNFKQYQSVLDSKFDLR</sequence>